<keyword evidence="5" id="KW-0812">Transmembrane</keyword>
<comment type="similarity">
    <text evidence="2">Belongs to the methyl-accepting chemotaxis (MCP) protein family.</text>
</comment>
<dbReference type="Pfam" id="PF00015">
    <property type="entry name" value="MCPsignal"/>
    <property type="match status" value="1"/>
</dbReference>
<dbReference type="PROSITE" id="PS50885">
    <property type="entry name" value="HAMP"/>
    <property type="match status" value="1"/>
</dbReference>
<organism evidence="8 9">
    <name type="scientific">Archangium gephyra</name>
    <dbReference type="NCBI Taxonomy" id="48"/>
    <lineage>
        <taxon>Bacteria</taxon>
        <taxon>Pseudomonadati</taxon>
        <taxon>Myxococcota</taxon>
        <taxon>Myxococcia</taxon>
        <taxon>Myxococcales</taxon>
        <taxon>Cystobacterineae</taxon>
        <taxon>Archangiaceae</taxon>
        <taxon>Archangium</taxon>
    </lineage>
</organism>
<dbReference type="CDD" id="cd06225">
    <property type="entry name" value="HAMP"/>
    <property type="match status" value="1"/>
</dbReference>
<dbReference type="GO" id="GO:0016020">
    <property type="term" value="C:membrane"/>
    <property type="evidence" value="ECO:0007669"/>
    <property type="project" value="InterPro"/>
</dbReference>
<feature type="transmembrane region" description="Helical" evidence="5">
    <location>
        <begin position="32"/>
        <end position="49"/>
    </location>
</feature>
<evidence type="ECO:0000256" key="3">
    <source>
        <dbReference type="PROSITE-ProRule" id="PRU00284"/>
    </source>
</evidence>
<dbReference type="SUPFAM" id="SSF58104">
    <property type="entry name" value="Methyl-accepting chemotaxis protein (MCP) signaling domain"/>
    <property type="match status" value="1"/>
</dbReference>
<evidence type="ECO:0000259" key="6">
    <source>
        <dbReference type="PROSITE" id="PS50111"/>
    </source>
</evidence>
<comment type="caution">
    <text evidence="8">The sequence shown here is derived from an EMBL/GenBank/DDBJ whole genome shotgun (WGS) entry which is preliminary data.</text>
</comment>
<dbReference type="Gene3D" id="1.10.287.950">
    <property type="entry name" value="Methyl-accepting chemotaxis protein"/>
    <property type="match status" value="1"/>
</dbReference>
<evidence type="ECO:0000256" key="2">
    <source>
        <dbReference type="ARBA" id="ARBA00029447"/>
    </source>
</evidence>
<keyword evidence="5" id="KW-1133">Transmembrane helix</keyword>
<dbReference type="GO" id="GO:0007165">
    <property type="term" value="P:signal transduction"/>
    <property type="evidence" value="ECO:0007669"/>
    <property type="project" value="UniProtKB-KW"/>
</dbReference>
<evidence type="ECO:0000313" key="8">
    <source>
        <dbReference type="EMBL" id="PZR11185.1"/>
    </source>
</evidence>
<dbReference type="PROSITE" id="PS50111">
    <property type="entry name" value="CHEMOTAXIS_TRANSDUC_2"/>
    <property type="match status" value="1"/>
</dbReference>
<dbReference type="SMART" id="SM00283">
    <property type="entry name" value="MA"/>
    <property type="match status" value="1"/>
</dbReference>
<dbReference type="InterPro" id="IPR003660">
    <property type="entry name" value="HAMP_dom"/>
</dbReference>
<evidence type="ECO:0000256" key="4">
    <source>
        <dbReference type="SAM" id="Coils"/>
    </source>
</evidence>
<feature type="coiled-coil region" evidence="4">
    <location>
        <begin position="404"/>
        <end position="434"/>
    </location>
</feature>
<dbReference type="Pfam" id="PF00672">
    <property type="entry name" value="HAMP"/>
    <property type="match status" value="1"/>
</dbReference>
<dbReference type="SMART" id="SM00304">
    <property type="entry name" value="HAMP"/>
    <property type="match status" value="2"/>
</dbReference>
<keyword evidence="4" id="KW-0175">Coiled coil</keyword>
<dbReference type="PANTHER" id="PTHR32089:SF114">
    <property type="entry name" value="METHYL-ACCEPTING CHEMOTAXIS PROTEIN MCPB"/>
    <property type="match status" value="1"/>
</dbReference>
<gene>
    <name evidence="8" type="ORF">DI536_18605</name>
</gene>
<dbReference type="InterPro" id="IPR004089">
    <property type="entry name" value="MCPsignal_dom"/>
</dbReference>
<keyword evidence="1 3" id="KW-0807">Transducer</keyword>
<dbReference type="PANTHER" id="PTHR32089">
    <property type="entry name" value="METHYL-ACCEPTING CHEMOTAXIS PROTEIN MCPB"/>
    <property type="match status" value="1"/>
</dbReference>
<feature type="domain" description="HAMP" evidence="7">
    <location>
        <begin position="77"/>
        <end position="132"/>
    </location>
</feature>
<sequence length="439" mass="47286">MRRPGIDEAVTQYRRMTPLDEGRSRLSLHFKILLGYVVLAAALVTLFYVGQPLDWPLKITAAFIVTLVLAVGLASVLLRVERVRTLSRAALEISSGDLSRRVALGDSAVRDDLDELAVSIGMMQDNLRELVSSIQHTAESVAESASSLEGHAAGVDTRALQVGESMRRMAMGAENQSALVTRASRSITDMAAAIQRTAAAAEESTRATAATSSAAVEGSNAARLASEKLRKVFSRVEAASHEVFKFGEKTQEISKIVDAITAVAAQTNLLALNATIEAARAGEYGRGFAVVADEVRKLAESAGKSAETISRMARDISQQSTHVLGAMKEGIEELAQSREDITTIVKSMGNISDSLRNGVEKVSLIHQSARDQQQGSEAMVLAVNEISDVARTHLQATEGVKRVIEEQTTAVRQMKNATEELTNMSLQLQSVIRRFRVGN</sequence>
<evidence type="ECO:0000313" key="9">
    <source>
        <dbReference type="Proteomes" id="UP000249061"/>
    </source>
</evidence>
<dbReference type="EMBL" id="QFQP01000015">
    <property type="protein sequence ID" value="PZR11185.1"/>
    <property type="molecule type" value="Genomic_DNA"/>
</dbReference>
<keyword evidence="5" id="KW-0472">Membrane</keyword>
<dbReference type="Gene3D" id="6.10.340.10">
    <property type="match status" value="1"/>
</dbReference>
<accession>A0A2W5TIS7</accession>
<evidence type="ECO:0000259" key="7">
    <source>
        <dbReference type="PROSITE" id="PS50885"/>
    </source>
</evidence>
<name>A0A2W5TIS7_9BACT</name>
<feature type="domain" description="Methyl-accepting transducer" evidence="6">
    <location>
        <begin position="151"/>
        <end position="387"/>
    </location>
</feature>
<evidence type="ECO:0000256" key="5">
    <source>
        <dbReference type="SAM" id="Phobius"/>
    </source>
</evidence>
<feature type="transmembrane region" description="Helical" evidence="5">
    <location>
        <begin position="55"/>
        <end position="78"/>
    </location>
</feature>
<proteinExistence type="inferred from homology"/>
<reference evidence="8 9" key="1">
    <citation type="submission" date="2017-08" db="EMBL/GenBank/DDBJ databases">
        <title>Infants hospitalized years apart are colonized by the same room-sourced microbial strains.</title>
        <authorList>
            <person name="Brooks B."/>
            <person name="Olm M.R."/>
            <person name="Firek B.A."/>
            <person name="Baker R."/>
            <person name="Thomas B.C."/>
            <person name="Morowitz M.J."/>
            <person name="Banfield J.F."/>
        </authorList>
    </citation>
    <scope>NUCLEOTIDE SEQUENCE [LARGE SCALE GENOMIC DNA]</scope>
    <source>
        <strain evidence="8">S2_003_000_R2_14</strain>
    </source>
</reference>
<protein>
    <submittedName>
        <fullName evidence="8">Methyl-accepting chemotaxis protein</fullName>
    </submittedName>
</protein>
<dbReference type="Proteomes" id="UP000249061">
    <property type="component" value="Unassembled WGS sequence"/>
</dbReference>
<dbReference type="AlphaFoldDB" id="A0A2W5TIS7"/>
<evidence type="ECO:0000256" key="1">
    <source>
        <dbReference type="ARBA" id="ARBA00023224"/>
    </source>
</evidence>